<gene>
    <name evidence="8 12" type="primary">aroE</name>
    <name evidence="12" type="ORF">DX908_09180</name>
</gene>
<feature type="active site" description="Proton acceptor" evidence="8">
    <location>
        <position position="66"/>
    </location>
</feature>
<dbReference type="Gene3D" id="3.40.50.10860">
    <property type="entry name" value="Leucine Dehydrogenase, chain A, domain 1"/>
    <property type="match status" value="1"/>
</dbReference>
<dbReference type="InterPro" id="IPR011342">
    <property type="entry name" value="Shikimate_DH"/>
</dbReference>
<evidence type="ECO:0000313" key="13">
    <source>
        <dbReference type="Proteomes" id="UP000264589"/>
    </source>
</evidence>
<dbReference type="Pfam" id="PF01488">
    <property type="entry name" value="Shikimate_DH"/>
    <property type="match status" value="1"/>
</dbReference>
<evidence type="ECO:0000256" key="5">
    <source>
        <dbReference type="ARBA" id="ARBA00023002"/>
    </source>
</evidence>
<dbReference type="NCBIfam" id="TIGR00507">
    <property type="entry name" value="aroE"/>
    <property type="match status" value="1"/>
</dbReference>
<dbReference type="CDD" id="cd01065">
    <property type="entry name" value="NAD_bind_Shikimate_DH"/>
    <property type="match status" value="1"/>
</dbReference>
<evidence type="ECO:0000259" key="11">
    <source>
        <dbReference type="Pfam" id="PF18317"/>
    </source>
</evidence>
<comment type="subunit">
    <text evidence="8">Homodimer.</text>
</comment>
<dbReference type="Gene3D" id="3.40.50.720">
    <property type="entry name" value="NAD(P)-binding Rossmann-like Domain"/>
    <property type="match status" value="1"/>
</dbReference>
<feature type="binding site" evidence="8">
    <location>
        <begin position="14"/>
        <end position="16"/>
    </location>
    <ligand>
        <name>shikimate</name>
        <dbReference type="ChEBI" id="CHEBI:36208"/>
    </ligand>
</feature>
<dbReference type="GO" id="GO:0019632">
    <property type="term" value="P:shikimate metabolic process"/>
    <property type="evidence" value="ECO:0007669"/>
    <property type="project" value="InterPro"/>
</dbReference>
<feature type="binding site" evidence="8">
    <location>
        <begin position="126"/>
        <end position="130"/>
    </location>
    <ligand>
        <name>NADP(+)</name>
        <dbReference type="ChEBI" id="CHEBI:58349"/>
    </ligand>
</feature>
<comment type="similarity">
    <text evidence="8">Belongs to the shikimate dehydrogenase family.</text>
</comment>
<evidence type="ECO:0000256" key="4">
    <source>
        <dbReference type="ARBA" id="ARBA00022857"/>
    </source>
</evidence>
<feature type="binding site" evidence="8">
    <location>
        <position position="62"/>
    </location>
    <ligand>
        <name>shikimate</name>
        <dbReference type="ChEBI" id="CHEBI:36208"/>
    </ligand>
</feature>
<dbReference type="EMBL" id="QUQO01000001">
    <property type="protein sequence ID" value="RFB06415.1"/>
    <property type="molecule type" value="Genomic_DNA"/>
</dbReference>
<comment type="caution">
    <text evidence="12">The sequence shown here is derived from an EMBL/GenBank/DDBJ whole genome shotgun (WGS) entry which is preliminary data.</text>
</comment>
<dbReference type="AlphaFoldDB" id="A0A371RLR8"/>
<protein>
    <recommendedName>
        <fullName evidence="2 8">Shikimate dehydrogenase (NADP(+))</fullName>
        <shortName evidence="8">SDH</shortName>
        <ecNumber evidence="2 8">1.1.1.25</ecNumber>
    </recommendedName>
</protein>
<dbReference type="PANTHER" id="PTHR21089">
    <property type="entry name" value="SHIKIMATE DEHYDROGENASE"/>
    <property type="match status" value="1"/>
</dbReference>
<dbReference type="InterPro" id="IPR013708">
    <property type="entry name" value="Shikimate_DH-bd_N"/>
</dbReference>
<dbReference type="OrthoDB" id="9792692at2"/>
<dbReference type="GO" id="GO:0009423">
    <property type="term" value="P:chorismate biosynthetic process"/>
    <property type="evidence" value="ECO:0007669"/>
    <property type="project" value="UniProtKB-UniRule"/>
</dbReference>
<dbReference type="GO" id="GO:0009073">
    <property type="term" value="P:aromatic amino acid family biosynthetic process"/>
    <property type="evidence" value="ECO:0007669"/>
    <property type="project" value="UniProtKB-KW"/>
</dbReference>
<feature type="binding site" evidence="8">
    <location>
        <begin position="150"/>
        <end position="155"/>
    </location>
    <ligand>
        <name>NADP(+)</name>
        <dbReference type="ChEBI" id="CHEBI:58349"/>
    </ligand>
</feature>
<dbReference type="HAMAP" id="MF_00222">
    <property type="entry name" value="Shikimate_DH_AroE"/>
    <property type="match status" value="1"/>
</dbReference>
<reference evidence="12 13" key="1">
    <citation type="submission" date="2018-08" db="EMBL/GenBank/DDBJ databases">
        <title>Parvularcula sp. SM1705, isolated from surface water of the South Sea China.</title>
        <authorList>
            <person name="Sun L."/>
        </authorList>
    </citation>
    <scope>NUCLEOTIDE SEQUENCE [LARGE SCALE GENOMIC DNA]</scope>
    <source>
        <strain evidence="12 13">SM1705</strain>
    </source>
</reference>
<keyword evidence="4 8" id="KW-0521">NADP</keyword>
<dbReference type="UniPathway" id="UPA00053">
    <property type="reaction ID" value="UER00087"/>
</dbReference>
<name>A0A371RLR8_9PROT</name>
<feature type="binding site" evidence="8">
    <location>
        <position position="213"/>
    </location>
    <ligand>
        <name>NADP(+)</name>
        <dbReference type="ChEBI" id="CHEBI:58349"/>
    </ligand>
</feature>
<feature type="binding site" evidence="8">
    <location>
        <position position="243"/>
    </location>
    <ligand>
        <name>shikimate</name>
        <dbReference type="ChEBI" id="CHEBI:36208"/>
    </ligand>
</feature>
<feature type="binding site" evidence="8">
    <location>
        <position position="78"/>
    </location>
    <ligand>
        <name>NADP(+)</name>
        <dbReference type="ChEBI" id="CHEBI:58349"/>
    </ligand>
</feature>
<evidence type="ECO:0000256" key="1">
    <source>
        <dbReference type="ARBA" id="ARBA00004871"/>
    </source>
</evidence>
<comment type="catalytic activity">
    <reaction evidence="7 8">
        <text>shikimate + NADP(+) = 3-dehydroshikimate + NADPH + H(+)</text>
        <dbReference type="Rhea" id="RHEA:17737"/>
        <dbReference type="ChEBI" id="CHEBI:15378"/>
        <dbReference type="ChEBI" id="CHEBI:16630"/>
        <dbReference type="ChEBI" id="CHEBI:36208"/>
        <dbReference type="ChEBI" id="CHEBI:57783"/>
        <dbReference type="ChEBI" id="CHEBI:58349"/>
        <dbReference type="EC" id="1.1.1.25"/>
    </reaction>
</comment>
<dbReference type="Pfam" id="PF18317">
    <property type="entry name" value="SDH_C"/>
    <property type="match status" value="1"/>
</dbReference>
<keyword evidence="13" id="KW-1185">Reference proteome</keyword>
<comment type="function">
    <text evidence="8">Involved in the biosynthesis of the chorismate, which leads to the biosynthesis of aromatic amino acids. Catalyzes the reversible NADPH linked reduction of 3-dehydroshikimate (DHSA) to yield shikimate (SA).</text>
</comment>
<dbReference type="InParanoid" id="A0A371RLR8"/>
<evidence type="ECO:0000256" key="6">
    <source>
        <dbReference type="ARBA" id="ARBA00023141"/>
    </source>
</evidence>
<evidence type="ECO:0000259" key="10">
    <source>
        <dbReference type="Pfam" id="PF08501"/>
    </source>
</evidence>
<dbReference type="InterPro" id="IPR036291">
    <property type="entry name" value="NAD(P)-bd_dom_sf"/>
</dbReference>
<dbReference type="PANTHER" id="PTHR21089:SF1">
    <property type="entry name" value="BIFUNCTIONAL 3-DEHYDROQUINATE DEHYDRATASE_SHIKIMATE DEHYDROGENASE, CHLOROPLASTIC"/>
    <property type="match status" value="1"/>
</dbReference>
<feature type="binding site" evidence="8">
    <location>
        <position position="87"/>
    </location>
    <ligand>
        <name>shikimate</name>
        <dbReference type="ChEBI" id="CHEBI:36208"/>
    </ligand>
</feature>
<dbReference type="GO" id="GO:0005829">
    <property type="term" value="C:cytosol"/>
    <property type="evidence" value="ECO:0007669"/>
    <property type="project" value="TreeGrafter"/>
</dbReference>
<dbReference type="Proteomes" id="UP000264589">
    <property type="component" value="Unassembled WGS sequence"/>
</dbReference>
<feature type="domain" description="SDH C-terminal" evidence="11">
    <location>
        <begin position="236"/>
        <end position="261"/>
    </location>
</feature>
<keyword evidence="3 8" id="KW-0028">Amino-acid biosynthesis</keyword>
<feature type="domain" description="Shikimate dehydrogenase substrate binding N-terminal" evidence="10">
    <location>
        <begin position="6"/>
        <end position="88"/>
    </location>
</feature>
<feature type="binding site" evidence="8">
    <location>
        <position position="102"/>
    </location>
    <ligand>
        <name>shikimate</name>
        <dbReference type="ChEBI" id="CHEBI:36208"/>
    </ligand>
</feature>
<evidence type="ECO:0000256" key="2">
    <source>
        <dbReference type="ARBA" id="ARBA00012962"/>
    </source>
</evidence>
<keyword evidence="6 8" id="KW-0057">Aromatic amino acid biosynthesis</keyword>
<feature type="domain" description="Quinate/shikimate 5-dehydrogenase/glutamyl-tRNA reductase" evidence="9">
    <location>
        <begin position="121"/>
        <end position="188"/>
    </location>
</feature>
<evidence type="ECO:0000256" key="3">
    <source>
        <dbReference type="ARBA" id="ARBA00022605"/>
    </source>
</evidence>
<evidence type="ECO:0000256" key="7">
    <source>
        <dbReference type="ARBA" id="ARBA00049442"/>
    </source>
</evidence>
<dbReference type="EC" id="1.1.1.25" evidence="2 8"/>
<evidence type="ECO:0000256" key="8">
    <source>
        <dbReference type="HAMAP-Rule" id="MF_00222"/>
    </source>
</evidence>
<dbReference type="InterPro" id="IPR006151">
    <property type="entry name" value="Shikm_DH/Glu-tRNA_Rdtase"/>
</dbReference>
<organism evidence="12 13">
    <name type="scientific">Parvularcula marina</name>
    <dbReference type="NCBI Taxonomy" id="2292771"/>
    <lineage>
        <taxon>Bacteria</taxon>
        <taxon>Pseudomonadati</taxon>
        <taxon>Pseudomonadota</taxon>
        <taxon>Alphaproteobacteria</taxon>
        <taxon>Parvularculales</taxon>
        <taxon>Parvularculaceae</taxon>
        <taxon>Parvularcula</taxon>
    </lineage>
</organism>
<evidence type="ECO:0000313" key="12">
    <source>
        <dbReference type="EMBL" id="RFB06415.1"/>
    </source>
</evidence>
<dbReference type="GO" id="GO:0050661">
    <property type="term" value="F:NADP binding"/>
    <property type="evidence" value="ECO:0007669"/>
    <property type="project" value="InterPro"/>
</dbReference>
<accession>A0A371RLR8</accession>
<proteinExistence type="inferred from homology"/>
<evidence type="ECO:0000259" key="9">
    <source>
        <dbReference type="Pfam" id="PF01488"/>
    </source>
</evidence>
<comment type="pathway">
    <text evidence="1 8">Metabolic intermediate biosynthesis; chorismate biosynthesis; chorismate from D-erythrose 4-phosphate and phosphoenolpyruvate: step 4/7.</text>
</comment>
<dbReference type="FunCoup" id="A0A371RLR8">
    <property type="interactions" value="150"/>
</dbReference>
<dbReference type="GO" id="GO:0008652">
    <property type="term" value="P:amino acid biosynthetic process"/>
    <property type="evidence" value="ECO:0007669"/>
    <property type="project" value="UniProtKB-KW"/>
</dbReference>
<comment type="caution">
    <text evidence="8">Lacks conserved residue(s) required for the propagation of feature annotation.</text>
</comment>
<dbReference type="SUPFAM" id="SSF51735">
    <property type="entry name" value="NAD(P)-binding Rossmann-fold domains"/>
    <property type="match status" value="1"/>
</dbReference>
<dbReference type="InterPro" id="IPR022893">
    <property type="entry name" value="Shikimate_DH_fam"/>
</dbReference>
<dbReference type="SUPFAM" id="SSF53223">
    <property type="entry name" value="Aminoacid dehydrogenase-like, N-terminal domain"/>
    <property type="match status" value="1"/>
</dbReference>
<feature type="binding site" evidence="8">
    <location>
        <position position="236"/>
    </location>
    <ligand>
        <name>NADP(+)</name>
        <dbReference type="ChEBI" id="CHEBI:58349"/>
    </ligand>
</feature>
<dbReference type="GO" id="GO:0004764">
    <property type="term" value="F:shikimate 3-dehydrogenase (NADP+) activity"/>
    <property type="evidence" value="ECO:0007669"/>
    <property type="project" value="UniProtKB-UniRule"/>
</dbReference>
<dbReference type="InterPro" id="IPR046346">
    <property type="entry name" value="Aminoacid_DH-like_N_sf"/>
</dbReference>
<sequence>MRHVAVIGHPIGQSKSPALHSRWIKAHGVEADYTAIDGKDEDNFRELIRTLPEKGYAGVNVTIPFKQLAFELCDELTERAESVGAANLLIFRDGKVIGDNTDIAGFSAALSSMALDPAPRSARIIGAGGAAPAIIVALKEAGLERIEITNRTASKAIELAERFDIKPIGWAARDTKLGEIDLLINTTSLGMEGQPPLDMFVGSLPPHAAVIDIITTPRETDLLIGARERGQKTMNGLPMLVHQAVPSFEAWFGIRPDDEPVAIEFLEGLK</sequence>
<keyword evidence="5 8" id="KW-0560">Oxidoreductase</keyword>
<dbReference type="Pfam" id="PF08501">
    <property type="entry name" value="Shikimate_dh_N"/>
    <property type="match status" value="1"/>
</dbReference>
<dbReference type="InterPro" id="IPR041121">
    <property type="entry name" value="SDH_C"/>
</dbReference>